<organism evidence="2">
    <name type="scientific">Oryza sativa subsp. japonica</name>
    <name type="common">Rice</name>
    <dbReference type="NCBI Taxonomy" id="39947"/>
    <lineage>
        <taxon>Eukaryota</taxon>
        <taxon>Viridiplantae</taxon>
        <taxon>Streptophyta</taxon>
        <taxon>Embryophyta</taxon>
        <taxon>Tracheophyta</taxon>
        <taxon>Spermatophyta</taxon>
        <taxon>Magnoliopsida</taxon>
        <taxon>Liliopsida</taxon>
        <taxon>Poales</taxon>
        <taxon>Poaceae</taxon>
        <taxon>BOP clade</taxon>
        <taxon>Oryzoideae</taxon>
        <taxon>Oryzeae</taxon>
        <taxon>Oryzinae</taxon>
        <taxon>Oryza</taxon>
        <taxon>Oryza sativa</taxon>
    </lineage>
</organism>
<feature type="compositionally biased region" description="Basic residues" evidence="1">
    <location>
        <begin position="158"/>
        <end position="170"/>
    </location>
</feature>
<feature type="compositionally biased region" description="Pro residues" evidence="1">
    <location>
        <begin position="48"/>
        <end position="62"/>
    </location>
</feature>
<evidence type="ECO:0000313" key="2">
    <source>
        <dbReference type="EMBL" id="BAD53238.1"/>
    </source>
</evidence>
<dbReference type="AlphaFoldDB" id="Q5ZAZ2"/>
<feature type="compositionally biased region" description="Low complexity" evidence="1">
    <location>
        <begin position="63"/>
        <end position="74"/>
    </location>
</feature>
<dbReference type="EMBL" id="AP003344">
    <property type="protein sequence ID" value="BAD53238.1"/>
    <property type="molecule type" value="Genomic_DNA"/>
</dbReference>
<feature type="compositionally biased region" description="Low complexity" evidence="1">
    <location>
        <begin position="135"/>
        <end position="150"/>
    </location>
</feature>
<dbReference type="Proteomes" id="UP000817658">
    <property type="component" value="Chromosome 1"/>
</dbReference>
<proteinExistence type="predicted"/>
<protein>
    <submittedName>
        <fullName evidence="2">Uncharacterized protein P0413G02.23</fullName>
    </submittedName>
</protein>
<accession>Q5ZAZ2</accession>
<name>Q5ZAZ2_ORYSJ</name>
<sequence length="210" mass="22572">MGWSLERNIPLRSVTRWSAEIGRTNPSHFDGQNGVNSRSLPLGSAAAPPRPLVPHPPAPSPSAAPSSSARLPPLIRDRRRLVRVRPPPPRPAAAAPLHLASPPGPAAARPRLASPPRPASARPRLASPPRPCPTSASATNRRRSSAFASSPRPPPLVHARRHLRDRRRSSATRLRLSSARANELLNLRRRAPSSPISPAAWKLAAGSRRP</sequence>
<evidence type="ECO:0000256" key="1">
    <source>
        <dbReference type="SAM" id="MobiDB-lite"/>
    </source>
</evidence>
<feature type="compositionally biased region" description="Low complexity" evidence="1">
    <location>
        <begin position="92"/>
        <end position="112"/>
    </location>
</feature>
<reference evidence="2" key="1">
    <citation type="journal article" date="2002" name="Nature">
        <title>The genome sequence and structure of rice chromosome 1.</title>
        <authorList>
            <person name="Sasaki T."/>
            <person name="Matsumoto T."/>
            <person name="Yamamoto K."/>
            <person name="Sakata K."/>
            <person name="Baba T."/>
            <person name="Katayose Y."/>
            <person name="Wu J."/>
            <person name="Niimura Y."/>
            <person name="Cheng Z."/>
            <person name="Nagamura Y."/>
            <person name="Antonio B.A."/>
            <person name="Kanamori H."/>
            <person name="Hosokawa S."/>
            <person name="Masukawa M."/>
            <person name="Arikawa K."/>
            <person name="Chiden Y."/>
            <person name="Hayashi M."/>
            <person name="Okamoto M."/>
            <person name="Ando T."/>
            <person name="Aoki H."/>
            <person name="Arita K."/>
            <person name="Hamada M."/>
            <person name="Harada C."/>
            <person name="Hijishita S."/>
            <person name="Honda M."/>
            <person name="Ichikawa Y."/>
            <person name="Idonuma A."/>
            <person name="Iijima M."/>
            <person name="Ikeda M."/>
            <person name="Ikeno M."/>
            <person name="Itoh S."/>
            <person name="Itoh T."/>
            <person name="Itoh Y."/>
            <person name="Itoh Y."/>
            <person name="Iwabuchi A."/>
            <person name="Kamiya K."/>
            <person name="Karasawa W."/>
            <person name="Katagiri S."/>
            <person name="Kikuta A."/>
            <person name="Kobayashi N."/>
            <person name="Kono I."/>
            <person name="Machita K."/>
            <person name="Maehara T."/>
            <person name="Mizuno H."/>
            <person name="Mizubayashi T."/>
            <person name="Mukai Y."/>
            <person name="Nagasaki H."/>
            <person name="Nakashima M."/>
            <person name="Nakama Y."/>
            <person name="Nakamichi Y."/>
            <person name="Nakamura M."/>
            <person name="Namiki N."/>
            <person name="Negishi M."/>
            <person name="Ohta I."/>
            <person name="Ono N."/>
            <person name="Saji S."/>
            <person name="Sakai K."/>
            <person name="Shibata M."/>
            <person name="Shimokawa T."/>
            <person name="Shomura A."/>
            <person name="Song J."/>
            <person name="Takazaki Y."/>
            <person name="Terasawa K."/>
            <person name="Tsuji K."/>
            <person name="Waki K."/>
            <person name="Yamagata H."/>
            <person name="Yamane H."/>
            <person name="Yoshiki S."/>
            <person name="Yoshihara R."/>
            <person name="Yukawa K."/>
            <person name="Zhong H."/>
            <person name="Iwama H."/>
            <person name="Endo T."/>
            <person name="Ito H."/>
            <person name="Hahn J.H."/>
            <person name="Kim H.I."/>
            <person name="Eun M.Y."/>
            <person name="Yano M."/>
            <person name="Jiang J."/>
            <person name="Gojobori T."/>
        </authorList>
    </citation>
    <scope>NUCLEOTIDE SEQUENCE [LARGE SCALE GENOMIC DNA]</scope>
</reference>
<gene>
    <name evidence="2" type="primary">P0413G02.23</name>
</gene>
<feature type="region of interest" description="Disordered" evidence="1">
    <location>
        <begin position="188"/>
        <end position="210"/>
    </location>
</feature>
<feature type="region of interest" description="Disordered" evidence="1">
    <location>
        <begin position="1"/>
        <end position="175"/>
    </location>
</feature>